<evidence type="ECO:0000256" key="11">
    <source>
        <dbReference type="ARBA" id="ARBA00049348"/>
    </source>
</evidence>
<dbReference type="InterPro" id="IPR018060">
    <property type="entry name" value="HTH_AraC"/>
</dbReference>
<proteinExistence type="inferred from homology"/>
<evidence type="ECO:0000256" key="1">
    <source>
        <dbReference type="ARBA" id="ARBA00001286"/>
    </source>
</evidence>
<evidence type="ECO:0000256" key="4">
    <source>
        <dbReference type="ARBA" id="ARBA00022603"/>
    </source>
</evidence>
<feature type="active site" description="Nucleophile; methyl group acceptor from methylphosphotriester" evidence="12">
    <location>
        <position position="38"/>
    </location>
</feature>
<evidence type="ECO:0000256" key="10">
    <source>
        <dbReference type="ARBA" id="ARBA00023204"/>
    </source>
</evidence>
<dbReference type="InterPro" id="IPR009057">
    <property type="entry name" value="Homeodomain-like_sf"/>
</dbReference>
<dbReference type="PROSITE" id="PS01124">
    <property type="entry name" value="HTH_ARAC_FAMILY_2"/>
    <property type="match status" value="1"/>
</dbReference>
<dbReference type="SUPFAM" id="SSF46689">
    <property type="entry name" value="Homeodomain-like"/>
    <property type="match status" value="2"/>
</dbReference>
<dbReference type="InterPro" id="IPR001497">
    <property type="entry name" value="MethylDNA_cys_MeTrfase_AS"/>
</dbReference>
<dbReference type="InterPro" id="IPR035451">
    <property type="entry name" value="Ada-like_dom_sf"/>
</dbReference>
<dbReference type="GO" id="GO:0008270">
    <property type="term" value="F:zinc ion binding"/>
    <property type="evidence" value="ECO:0007669"/>
    <property type="project" value="InterPro"/>
</dbReference>
<protein>
    <recommendedName>
        <fullName evidence="3">methylated-DNA--[protein]-cysteine S-methyltransferase</fullName>
        <ecNumber evidence="3">2.1.1.63</ecNumber>
    </recommendedName>
</protein>
<dbReference type="OrthoDB" id="9802228at2"/>
<evidence type="ECO:0000259" key="14">
    <source>
        <dbReference type="PROSITE" id="PS01124"/>
    </source>
</evidence>
<keyword evidence="16" id="KW-1185">Reference proteome</keyword>
<dbReference type="Gene3D" id="1.10.10.10">
    <property type="entry name" value="Winged helix-like DNA-binding domain superfamily/Winged helix DNA-binding domain"/>
    <property type="match status" value="1"/>
</dbReference>
<comment type="catalytic activity">
    <reaction evidence="1">
        <text>a 4-O-methyl-thymidine in DNA + L-cysteinyl-[protein] = a thymidine in DNA + S-methyl-L-cysteinyl-[protein]</text>
        <dbReference type="Rhea" id="RHEA:53428"/>
        <dbReference type="Rhea" id="RHEA-COMP:10131"/>
        <dbReference type="Rhea" id="RHEA-COMP:10132"/>
        <dbReference type="Rhea" id="RHEA-COMP:13555"/>
        <dbReference type="Rhea" id="RHEA-COMP:13556"/>
        <dbReference type="ChEBI" id="CHEBI:29950"/>
        <dbReference type="ChEBI" id="CHEBI:82612"/>
        <dbReference type="ChEBI" id="CHEBI:137386"/>
        <dbReference type="ChEBI" id="CHEBI:137387"/>
        <dbReference type="EC" id="2.1.1.63"/>
    </reaction>
</comment>
<dbReference type="EC" id="2.1.1.63" evidence="3"/>
<dbReference type="NCBIfam" id="TIGR00589">
    <property type="entry name" value="ogt"/>
    <property type="match status" value="1"/>
</dbReference>
<dbReference type="GO" id="GO:0043565">
    <property type="term" value="F:sequence-specific DNA binding"/>
    <property type="evidence" value="ECO:0007669"/>
    <property type="project" value="InterPro"/>
</dbReference>
<evidence type="ECO:0000313" key="15">
    <source>
        <dbReference type="EMBL" id="MXP25853.1"/>
    </source>
</evidence>
<dbReference type="GO" id="GO:0003700">
    <property type="term" value="F:DNA-binding transcription factor activity"/>
    <property type="evidence" value="ECO:0007669"/>
    <property type="project" value="InterPro"/>
</dbReference>
<dbReference type="InterPro" id="IPR036631">
    <property type="entry name" value="MGMT_N_sf"/>
</dbReference>
<dbReference type="PIRSF" id="PIRSF000409">
    <property type="entry name" value="Ada"/>
    <property type="match status" value="1"/>
</dbReference>
<keyword evidence="13" id="KW-0862">Zinc</keyword>
<gene>
    <name evidence="15" type="ORF">GRI39_07335</name>
</gene>
<evidence type="ECO:0000313" key="16">
    <source>
        <dbReference type="Proteomes" id="UP000460561"/>
    </source>
</evidence>
<dbReference type="Gene3D" id="1.10.10.60">
    <property type="entry name" value="Homeodomain-like"/>
    <property type="match status" value="2"/>
</dbReference>
<dbReference type="Pfam" id="PF02805">
    <property type="entry name" value="Ada_Zn_binding"/>
    <property type="match status" value="1"/>
</dbReference>
<dbReference type="InterPro" id="IPR036388">
    <property type="entry name" value="WH-like_DNA-bd_sf"/>
</dbReference>
<name>A0A845A9B6_9SPHN</name>
<keyword evidence="9" id="KW-0804">Transcription</keyword>
<keyword evidence="10" id="KW-0234">DNA repair</keyword>
<dbReference type="EMBL" id="WTYQ01000002">
    <property type="protein sequence ID" value="MXP25853.1"/>
    <property type="molecule type" value="Genomic_DNA"/>
</dbReference>
<evidence type="ECO:0000256" key="2">
    <source>
        <dbReference type="ARBA" id="ARBA00008711"/>
    </source>
</evidence>
<dbReference type="InterPro" id="IPR004026">
    <property type="entry name" value="Ada_DNA_repair_Zn-bd"/>
</dbReference>
<comment type="caution">
    <text evidence="15">The sequence shown here is derived from an EMBL/GenBank/DDBJ whole genome shotgun (WGS) entry which is preliminary data.</text>
</comment>
<dbReference type="InterPro" id="IPR014048">
    <property type="entry name" value="MethylDNA_cys_MeTrfase_DNA-bd"/>
</dbReference>
<dbReference type="PROSITE" id="PS00374">
    <property type="entry name" value="MGMT"/>
    <property type="match status" value="1"/>
</dbReference>
<dbReference type="PANTHER" id="PTHR10815">
    <property type="entry name" value="METHYLATED-DNA--PROTEIN-CYSTEINE METHYLTRANSFERASE"/>
    <property type="match status" value="1"/>
</dbReference>
<keyword evidence="13" id="KW-0479">Metal-binding</keyword>
<feature type="active site" description="Nucleophile; methyl group acceptor from either O6-methylguanine or O4-methylthymine" evidence="12">
    <location>
        <position position="315"/>
    </location>
</feature>
<dbReference type="Pfam" id="PF02870">
    <property type="entry name" value="Methyltransf_1N"/>
    <property type="match status" value="1"/>
</dbReference>
<dbReference type="Gene3D" id="3.30.160.70">
    <property type="entry name" value="Methylated DNA-protein cysteine methyltransferase domain"/>
    <property type="match status" value="1"/>
</dbReference>
<evidence type="ECO:0000256" key="13">
    <source>
        <dbReference type="PIRSR" id="PIRSR000409-3"/>
    </source>
</evidence>
<comment type="catalytic activity">
    <reaction evidence="11">
        <text>a 6-O-methyl-2'-deoxyguanosine in DNA + L-cysteinyl-[protein] = S-methyl-L-cysteinyl-[protein] + a 2'-deoxyguanosine in DNA</text>
        <dbReference type="Rhea" id="RHEA:24000"/>
        <dbReference type="Rhea" id="RHEA-COMP:10131"/>
        <dbReference type="Rhea" id="RHEA-COMP:10132"/>
        <dbReference type="Rhea" id="RHEA-COMP:11367"/>
        <dbReference type="Rhea" id="RHEA-COMP:11368"/>
        <dbReference type="ChEBI" id="CHEBI:29950"/>
        <dbReference type="ChEBI" id="CHEBI:82612"/>
        <dbReference type="ChEBI" id="CHEBI:85445"/>
        <dbReference type="ChEBI" id="CHEBI:85448"/>
        <dbReference type="EC" id="2.1.1.63"/>
    </reaction>
</comment>
<evidence type="ECO:0000256" key="5">
    <source>
        <dbReference type="ARBA" id="ARBA00022679"/>
    </source>
</evidence>
<dbReference type="CDD" id="cd06445">
    <property type="entry name" value="ATase"/>
    <property type="match status" value="1"/>
</dbReference>
<evidence type="ECO:0000256" key="7">
    <source>
        <dbReference type="ARBA" id="ARBA00023015"/>
    </source>
</evidence>
<keyword evidence="8" id="KW-0010">Activator</keyword>
<evidence type="ECO:0000256" key="9">
    <source>
        <dbReference type="ARBA" id="ARBA00023163"/>
    </source>
</evidence>
<dbReference type="InterPro" id="IPR036217">
    <property type="entry name" value="MethylDNA_cys_MeTrfase_DNAb"/>
</dbReference>
<organism evidence="15 16">
    <name type="scientific">Altericroceibacterium indicum</name>
    <dbReference type="NCBI Taxonomy" id="374177"/>
    <lineage>
        <taxon>Bacteria</taxon>
        <taxon>Pseudomonadati</taxon>
        <taxon>Pseudomonadota</taxon>
        <taxon>Alphaproteobacteria</taxon>
        <taxon>Sphingomonadales</taxon>
        <taxon>Erythrobacteraceae</taxon>
        <taxon>Altericroceibacterium</taxon>
    </lineage>
</organism>
<keyword evidence="7" id="KW-0805">Transcription regulation</keyword>
<dbReference type="InterPro" id="IPR016221">
    <property type="entry name" value="Bifunct_regulatory_prot_Ada"/>
</dbReference>
<evidence type="ECO:0000256" key="6">
    <source>
        <dbReference type="ARBA" id="ARBA00022763"/>
    </source>
</evidence>
<comment type="cofactor">
    <cofactor evidence="13">
        <name>Zn(2+)</name>
        <dbReference type="ChEBI" id="CHEBI:29105"/>
    </cofactor>
    <text evidence="13">Binds 1 zinc ion per subunit.</text>
</comment>
<dbReference type="Pfam" id="PF12833">
    <property type="entry name" value="HTH_18"/>
    <property type="match status" value="1"/>
</dbReference>
<feature type="binding site" evidence="13">
    <location>
        <position position="38"/>
    </location>
    <ligand>
        <name>Zn(2+)</name>
        <dbReference type="ChEBI" id="CHEBI:29105"/>
    </ligand>
</feature>
<evidence type="ECO:0000256" key="12">
    <source>
        <dbReference type="PIRSR" id="PIRSR000409-1"/>
    </source>
</evidence>
<dbReference type="GO" id="GO:0006281">
    <property type="term" value="P:DNA repair"/>
    <property type="evidence" value="ECO:0007669"/>
    <property type="project" value="UniProtKB-KW"/>
</dbReference>
<dbReference type="SUPFAM" id="SSF53155">
    <property type="entry name" value="Methylated DNA-protein cysteine methyltransferase domain"/>
    <property type="match status" value="1"/>
</dbReference>
<feature type="domain" description="HTH araC/xylS-type" evidence="14">
    <location>
        <begin position="85"/>
        <end position="181"/>
    </location>
</feature>
<feature type="binding site" evidence="13">
    <location>
        <position position="42"/>
    </location>
    <ligand>
        <name>Zn(2+)</name>
        <dbReference type="ChEBI" id="CHEBI:29105"/>
    </ligand>
</feature>
<dbReference type="Proteomes" id="UP000460561">
    <property type="component" value="Unassembled WGS sequence"/>
</dbReference>
<feature type="binding site" evidence="13">
    <location>
        <position position="69"/>
    </location>
    <ligand>
        <name>Zn(2+)</name>
        <dbReference type="ChEBI" id="CHEBI:29105"/>
    </ligand>
</feature>
<dbReference type="SUPFAM" id="SSF57884">
    <property type="entry name" value="Ada DNA repair protein, N-terminal domain (N-Ada 10)"/>
    <property type="match status" value="1"/>
</dbReference>
<dbReference type="PANTHER" id="PTHR10815:SF14">
    <property type="entry name" value="BIFUNCTIONAL TRANSCRIPTIONAL ACTIVATOR_DNA REPAIR ENZYME ADA"/>
    <property type="match status" value="1"/>
</dbReference>
<dbReference type="GO" id="GO:0003908">
    <property type="term" value="F:methylated-DNA-[protein]-cysteine S-methyltransferase activity"/>
    <property type="evidence" value="ECO:0007669"/>
    <property type="project" value="UniProtKB-EC"/>
</dbReference>
<dbReference type="FunFam" id="1.10.10.10:FF:000214">
    <property type="entry name" value="Methylated-DNA--protein-cysteine methyltransferase"/>
    <property type="match status" value="1"/>
</dbReference>
<keyword evidence="5 15" id="KW-0808">Transferase</keyword>
<dbReference type="Gene3D" id="3.40.10.10">
    <property type="entry name" value="DNA Methylphosphotriester Repair Domain"/>
    <property type="match status" value="1"/>
</dbReference>
<dbReference type="AlphaFoldDB" id="A0A845A9B6"/>
<dbReference type="SMART" id="SM00342">
    <property type="entry name" value="HTH_ARAC"/>
    <property type="match status" value="1"/>
</dbReference>
<keyword evidence="6" id="KW-0227">DNA damage</keyword>
<accession>A0A845A9B6</accession>
<dbReference type="SUPFAM" id="SSF46767">
    <property type="entry name" value="Methylated DNA-protein cysteine methyltransferase, C-terminal domain"/>
    <property type="match status" value="1"/>
</dbReference>
<dbReference type="GO" id="GO:0032259">
    <property type="term" value="P:methylation"/>
    <property type="evidence" value="ECO:0007669"/>
    <property type="project" value="UniProtKB-KW"/>
</dbReference>
<dbReference type="InterPro" id="IPR008332">
    <property type="entry name" value="MethylG_MeTrfase_N"/>
</dbReference>
<sequence length="346" mass="37282">MMMGDLLDHTAMEAAFAARDRAADGCFVVGVLTTGIYCRPSCPARRPKPENTRFYLKEEDAQAAGLRPCRRCRPDEVARDRAAIDRVLALLKRDPSAHGLDALADEVGYSPSHLQRLFKRDIGLSPAAYARALRSQRAQDMLQGASDVTDVIYKAGFESPSRFYAAMEGRLGMTPSVWAKGGEGMTIRWALVKTSLGEMLVAASDKGVCRLAFNTPAEDLVKTFPRATLVPGGDAFTELLGKVIAAVESPSDVSDIPLDVQGTAFQERVWQQLRLIPKGETRSYAELAAAAGNPKAMRAAGSANGANPVAVLIPCHRVIRADGSIGGYAFGTAIKEELLRREKGES</sequence>
<evidence type="ECO:0000256" key="8">
    <source>
        <dbReference type="ARBA" id="ARBA00023159"/>
    </source>
</evidence>
<keyword evidence="4 15" id="KW-0489">Methyltransferase</keyword>
<evidence type="ECO:0000256" key="3">
    <source>
        <dbReference type="ARBA" id="ARBA00011918"/>
    </source>
</evidence>
<reference evidence="15 16" key="1">
    <citation type="submission" date="2019-12" db="EMBL/GenBank/DDBJ databases">
        <title>Genomic-based taxomic classification of the family Erythrobacteraceae.</title>
        <authorList>
            <person name="Xu L."/>
        </authorList>
    </citation>
    <scope>NUCLEOTIDE SEQUENCE [LARGE SCALE GENOMIC DNA]</scope>
    <source>
        <strain evidence="15 16">DSM 18604</strain>
    </source>
</reference>
<feature type="binding site" evidence="13">
    <location>
        <position position="72"/>
    </location>
    <ligand>
        <name>Zn(2+)</name>
        <dbReference type="ChEBI" id="CHEBI:29105"/>
    </ligand>
</feature>
<dbReference type="Pfam" id="PF01035">
    <property type="entry name" value="DNA_binding_1"/>
    <property type="match status" value="1"/>
</dbReference>
<comment type="similarity">
    <text evidence="2">Belongs to the MGMT family.</text>
</comment>